<reference evidence="2" key="1">
    <citation type="submission" date="2022-07" db="EMBL/GenBank/DDBJ databases">
        <title>Phylogenomic reconstructions and comparative analyses of Kickxellomycotina fungi.</title>
        <authorList>
            <person name="Reynolds N.K."/>
            <person name="Stajich J.E."/>
            <person name="Barry K."/>
            <person name="Grigoriev I.V."/>
            <person name="Crous P."/>
            <person name="Smith M.E."/>
        </authorList>
    </citation>
    <scope>NUCLEOTIDE SEQUENCE</scope>
    <source>
        <strain evidence="2">NRRL 1566</strain>
    </source>
</reference>
<proteinExistence type="predicted"/>
<dbReference type="Proteomes" id="UP001139887">
    <property type="component" value="Unassembled WGS sequence"/>
</dbReference>
<feature type="compositionally biased region" description="Basic and acidic residues" evidence="1">
    <location>
        <begin position="194"/>
        <end position="211"/>
    </location>
</feature>
<accession>A0A9W8LZ53</accession>
<gene>
    <name evidence="2" type="ORF">IWW36_001296</name>
</gene>
<feature type="compositionally biased region" description="Basic and acidic residues" evidence="1">
    <location>
        <begin position="268"/>
        <end position="277"/>
    </location>
</feature>
<organism evidence="2 3">
    <name type="scientific">Coemansia brasiliensis</name>
    <dbReference type="NCBI Taxonomy" id="2650707"/>
    <lineage>
        <taxon>Eukaryota</taxon>
        <taxon>Fungi</taxon>
        <taxon>Fungi incertae sedis</taxon>
        <taxon>Zoopagomycota</taxon>
        <taxon>Kickxellomycotina</taxon>
        <taxon>Kickxellomycetes</taxon>
        <taxon>Kickxellales</taxon>
        <taxon>Kickxellaceae</taxon>
        <taxon>Coemansia</taxon>
    </lineage>
</organism>
<dbReference type="EMBL" id="JANBUW010000016">
    <property type="protein sequence ID" value="KAJ2851158.1"/>
    <property type="molecule type" value="Genomic_DNA"/>
</dbReference>
<feature type="compositionally biased region" description="Polar residues" evidence="1">
    <location>
        <begin position="67"/>
        <end position="79"/>
    </location>
</feature>
<evidence type="ECO:0000313" key="2">
    <source>
        <dbReference type="EMBL" id="KAJ2851158.1"/>
    </source>
</evidence>
<keyword evidence="3" id="KW-1185">Reference proteome</keyword>
<evidence type="ECO:0000313" key="3">
    <source>
        <dbReference type="Proteomes" id="UP001139887"/>
    </source>
</evidence>
<name>A0A9W8LZ53_9FUNG</name>
<protein>
    <submittedName>
        <fullName evidence="2">Uncharacterized protein</fullName>
    </submittedName>
</protein>
<comment type="caution">
    <text evidence="2">The sequence shown here is derived from an EMBL/GenBank/DDBJ whole genome shotgun (WGS) entry which is preliminary data.</text>
</comment>
<dbReference type="OrthoDB" id="5552988at2759"/>
<dbReference type="AlphaFoldDB" id="A0A9W8LZ53"/>
<feature type="region of interest" description="Disordered" evidence="1">
    <location>
        <begin position="45"/>
        <end position="320"/>
    </location>
</feature>
<feature type="compositionally biased region" description="Basic and acidic residues" evidence="1">
    <location>
        <begin position="108"/>
        <end position="118"/>
    </location>
</feature>
<evidence type="ECO:0000256" key="1">
    <source>
        <dbReference type="SAM" id="MobiDB-lite"/>
    </source>
</evidence>
<feature type="compositionally biased region" description="Polar residues" evidence="1">
    <location>
        <begin position="241"/>
        <end position="265"/>
    </location>
</feature>
<sequence length="320" mass="35791">MEYASSKDATAARGKLHHSMVHHRKLEVHFDTKIPAVFHQMIEEASEAGSPTMRRYSSDDRPYAGSDYSNLTSPNSTEFRSGPPSDRQAFNAPRHGTGYSRGPASQYDSRRSSDRFEGTRPPTRGRNMDGPGGPGRSRYIDERVGPQNSARGRYMSRTPGSFRSHGRSYGPRGPRGGPNEYGTQNGRFPPRRGPYNERDGRNMSDYRHDEYQEYEAANGRAMSPPRKNHDSYRNSDYPEPQSASSNHNIDGSNADGNEQLTTPRYTRSRSESPERAHSTWNRSPCPIDENPIDHAIDSQMANSIGDKVGSFNEDSLFAAP</sequence>